<dbReference type="RefSeq" id="WP_075050183.1">
    <property type="nucleotide sequence ID" value="NZ_CP006867.1"/>
</dbReference>
<feature type="domain" description="Helicase C-terminal" evidence="2">
    <location>
        <begin position="554"/>
        <end position="710"/>
    </location>
</feature>
<dbReference type="PANTHER" id="PTHR47396:SF1">
    <property type="entry name" value="ATP-DEPENDENT HELICASE IRC3-RELATED"/>
    <property type="match status" value="1"/>
</dbReference>
<gene>
    <name evidence="3" type="ORF">EYM_06405</name>
</gene>
<dbReference type="PROSITE" id="PS51194">
    <property type="entry name" value="HELICASE_CTER"/>
    <property type="match status" value="1"/>
</dbReference>
<dbReference type="STRING" id="940295.EYM_06405"/>
<dbReference type="InterPro" id="IPR006935">
    <property type="entry name" value="Helicase/UvrB_N"/>
</dbReference>
<evidence type="ECO:0000313" key="3">
    <source>
        <dbReference type="EMBL" id="ALU12683.1"/>
    </source>
</evidence>
<dbReference type="GO" id="GO:0016787">
    <property type="term" value="F:hydrolase activity"/>
    <property type="evidence" value="ECO:0007669"/>
    <property type="project" value="InterPro"/>
</dbReference>
<dbReference type="PROSITE" id="PS51192">
    <property type="entry name" value="HELICASE_ATP_BIND_1"/>
    <property type="match status" value="1"/>
</dbReference>
<proteinExistence type="predicted"/>
<dbReference type="Pfam" id="PF00271">
    <property type="entry name" value="Helicase_C"/>
    <property type="match status" value="1"/>
</dbReference>
<dbReference type="SUPFAM" id="SSF52540">
    <property type="entry name" value="P-loop containing nucleoside triphosphate hydrolases"/>
    <property type="match status" value="1"/>
</dbReference>
<dbReference type="Proteomes" id="UP000060778">
    <property type="component" value="Chromosome"/>
</dbReference>
<dbReference type="GO" id="GO:0140097">
    <property type="term" value="F:catalytic activity, acting on DNA"/>
    <property type="evidence" value="ECO:0007669"/>
    <property type="project" value="UniProtKB-ARBA"/>
</dbReference>
<dbReference type="Pfam" id="PF04851">
    <property type="entry name" value="ResIII"/>
    <property type="match status" value="1"/>
</dbReference>
<dbReference type="InterPro" id="IPR014001">
    <property type="entry name" value="Helicase_ATP-bd"/>
</dbReference>
<evidence type="ECO:0000313" key="4">
    <source>
        <dbReference type="Proteomes" id="UP000060778"/>
    </source>
</evidence>
<dbReference type="PANTHER" id="PTHR47396">
    <property type="entry name" value="TYPE I RESTRICTION ENZYME ECOKI R PROTEIN"/>
    <property type="match status" value="1"/>
</dbReference>
<dbReference type="GO" id="GO:0005524">
    <property type="term" value="F:ATP binding"/>
    <property type="evidence" value="ECO:0007669"/>
    <property type="project" value="InterPro"/>
</dbReference>
<dbReference type="GO" id="GO:0003677">
    <property type="term" value="F:DNA binding"/>
    <property type="evidence" value="ECO:0007669"/>
    <property type="project" value="InterPro"/>
</dbReference>
<dbReference type="SMART" id="SM00490">
    <property type="entry name" value="HELICc"/>
    <property type="match status" value="1"/>
</dbReference>
<reference evidence="3 4" key="1">
    <citation type="submission" date="2013-11" db="EMBL/GenBank/DDBJ databases">
        <title>Comparative genomics of Ignicoccus.</title>
        <authorList>
            <person name="Podar M."/>
        </authorList>
    </citation>
    <scope>NUCLEOTIDE SEQUENCE [LARGE SCALE GENOMIC DNA]</scope>
    <source>
        <strain evidence="3 4">DSM 13165</strain>
    </source>
</reference>
<dbReference type="GO" id="GO:0120545">
    <property type="term" value="F:nucleic acid conformation isomerase activity"/>
    <property type="evidence" value="ECO:0007669"/>
    <property type="project" value="UniProtKB-ARBA"/>
</dbReference>
<sequence length="742" mass="84332">MTDPNVLAVATLLFDEELLERLGAKNPKLVFIKKRSLTDSEFKRQLEIMRELKANWDRESKNWYLKPQFRLPEAENVIGLLEELSEMGIGIEYRDEESRFEVVLNRESVVDALSYIDMYIDELSNEVQGELCFKLRKLDGEDFKKLAKYMRYENGRFCVAPDNPLPKEVVEVIFRNAMETRALVAAKALEKAVGQERKIIFKGDKVVVKLDIEEIPKFLSEIEPLEECEIRNPTLEKLRRERGLSYCEYKWVQVGDELELRGVTKRLYEIDTSDGTIETYRGLLSRVLKILGKDYGIRYAPEVPEETKQEFLRDYQREAVNSALKLLRLQGAATIQAATGAGKTEMAVAVAKELLERGVTGKVFFLSLNRTLNIQAVERFKKYGLEAGLVDSENFDVEKPIVACTVQTLYKSLEKLGKVRSIKEKEVAEEILIDWVELGTEKASKLVSEYEKAGLVIVDEVQHVPARTVSEVLSYNKSSLRLGLSATPWRDDGRDVLIYALVGDVAERKITSSELIEKGYLVPVKIIMWRRQLEIPKEALSELQGLSGARKYAKLKNYVFYNEKRNEEIAEIALSAPKPVLVLTKEIKHANEIYSAIKSKGMSSMVLTGKESSAQRSTALRLVKEEKLDVLIATTLADEGLDIPPLRTLILAAGGRSQTRTLQRIGRVTRPYPGKKKGLVVDVWDIDHDLGGIFYRQGLARLELYKLEPKWEIVQVRKLREVKRELAKENLKGGGLGELAPN</sequence>
<dbReference type="GeneID" id="30680657"/>
<dbReference type="InterPro" id="IPR027417">
    <property type="entry name" value="P-loop_NTPase"/>
</dbReference>
<dbReference type="SMART" id="SM00487">
    <property type="entry name" value="DEXDc"/>
    <property type="match status" value="1"/>
</dbReference>
<evidence type="ECO:0008006" key="5">
    <source>
        <dbReference type="Google" id="ProtNLM"/>
    </source>
</evidence>
<evidence type="ECO:0000259" key="1">
    <source>
        <dbReference type="PROSITE" id="PS51192"/>
    </source>
</evidence>
<protein>
    <recommendedName>
        <fullName evidence="5">Helicase</fullName>
    </recommendedName>
</protein>
<name>A0A0U3E436_9CREN</name>
<organism evidence="3 4">
    <name type="scientific">Ignicoccus islandicus DSM 13165</name>
    <dbReference type="NCBI Taxonomy" id="940295"/>
    <lineage>
        <taxon>Archaea</taxon>
        <taxon>Thermoproteota</taxon>
        <taxon>Thermoprotei</taxon>
        <taxon>Desulfurococcales</taxon>
        <taxon>Desulfurococcaceae</taxon>
        <taxon>Ignicoccus</taxon>
    </lineage>
</organism>
<accession>A0A0U3E436</accession>
<evidence type="ECO:0000259" key="2">
    <source>
        <dbReference type="PROSITE" id="PS51194"/>
    </source>
</evidence>
<dbReference type="GO" id="GO:0005829">
    <property type="term" value="C:cytosol"/>
    <property type="evidence" value="ECO:0007669"/>
    <property type="project" value="TreeGrafter"/>
</dbReference>
<dbReference type="Gene3D" id="3.40.50.300">
    <property type="entry name" value="P-loop containing nucleotide triphosphate hydrolases"/>
    <property type="match status" value="2"/>
</dbReference>
<dbReference type="EMBL" id="CP006867">
    <property type="protein sequence ID" value="ALU12683.1"/>
    <property type="molecule type" value="Genomic_DNA"/>
</dbReference>
<keyword evidence="4" id="KW-1185">Reference proteome</keyword>
<dbReference type="InterPro" id="IPR050742">
    <property type="entry name" value="Helicase_Restrict-Modif_Enz"/>
</dbReference>
<feature type="domain" description="Helicase ATP-binding" evidence="1">
    <location>
        <begin position="324"/>
        <end position="506"/>
    </location>
</feature>
<dbReference type="AlphaFoldDB" id="A0A0U3E436"/>
<dbReference type="InterPro" id="IPR001650">
    <property type="entry name" value="Helicase_C-like"/>
</dbReference>
<dbReference type="OrthoDB" id="11644at2157"/>
<dbReference type="KEGG" id="iis:EYM_06405"/>